<accession>A0A6S6QPF5</accession>
<reference evidence="4 5" key="1">
    <citation type="submission" date="2020-08" db="EMBL/GenBank/DDBJ databases">
        <title>Genome sequence of Rhizobiales bacterium strain IZ6.</title>
        <authorList>
            <person name="Nakai R."/>
            <person name="Naganuma T."/>
        </authorList>
    </citation>
    <scope>NUCLEOTIDE SEQUENCE [LARGE SCALE GENOMIC DNA]</scope>
    <source>
        <strain evidence="4 5">IZ6</strain>
    </source>
</reference>
<dbReference type="SUPFAM" id="SSF52833">
    <property type="entry name" value="Thioredoxin-like"/>
    <property type="match status" value="1"/>
</dbReference>
<name>A0A6S6QPF5_9HYPH</name>
<dbReference type="AlphaFoldDB" id="A0A6S6QPF5"/>
<dbReference type="GO" id="GO:0006749">
    <property type="term" value="P:glutathione metabolic process"/>
    <property type="evidence" value="ECO:0007669"/>
    <property type="project" value="TreeGrafter"/>
</dbReference>
<evidence type="ECO:0000259" key="3">
    <source>
        <dbReference type="PROSITE" id="PS50405"/>
    </source>
</evidence>
<dbReference type="GO" id="GO:0004364">
    <property type="term" value="F:glutathione transferase activity"/>
    <property type="evidence" value="ECO:0007669"/>
    <property type="project" value="TreeGrafter"/>
</dbReference>
<organism evidence="4 5">
    <name type="scientific">Terrihabitans soli</name>
    <dbReference type="NCBI Taxonomy" id="708113"/>
    <lineage>
        <taxon>Bacteria</taxon>
        <taxon>Pseudomonadati</taxon>
        <taxon>Pseudomonadota</taxon>
        <taxon>Alphaproteobacteria</taxon>
        <taxon>Hyphomicrobiales</taxon>
        <taxon>Terrihabitans</taxon>
    </lineage>
</organism>
<dbReference type="SFLD" id="SFLDS00019">
    <property type="entry name" value="Glutathione_Transferase_(cytos"/>
    <property type="match status" value="1"/>
</dbReference>
<feature type="domain" description="GST N-terminal" evidence="2">
    <location>
        <begin position="1"/>
        <end position="81"/>
    </location>
</feature>
<dbReference type="Proteomes" id="UP000515317">
    <property type="component" value="Chromosome"/>
</dbReference>
<protein>
    <submittedName>
        <fullName evidence="4">Glutathione S-transferase</fullName>
    </submittedName>
</protein>
<dbReference type="InterPro" id="IPR010987">
    <property type="entry name" value="Glutathione-S-Trfase_C-like"/>
</dbReference>
<dbReference type="Gene3D" id="1.20.1050.10">
    <property type="match status" value="1"/>
</dbReference>
<dbReference type="Gene3D" id="3.40.30.10">
    <property type="entry name" value="Glutaredoxin"/>
    <property type="match status" value="1"/>
</dbReference>
<feature type="domain" description="GST C-terminal" evidence="3">
    <location>
        <begin position="83"/>
        <end position="196"/>
    </location>
</feature>
<dbReference type="KEGG" id="tso:IZ6_05420"/>
<dbReference type="SUPFAM" id="SSF47616">
    <property type="entry name" value="GST C-terminal domain-like"/>
    <property type="match status" value="1"/>
</dbReference>
<dbReference type="SFLD" id="SFLDG00358">
    <property type="entry name" value="Main_(cytGST)"/>
    <property type="match status" value="1"/>
</dbReference>
<dbReference type="RefSeq" id="WP_222876490.1">
    <property type="nucleotide sequence ID" value="NZ_AP023361.1"/>
</dbReference>
<dbReference type="Pfam" id="PF13410">
    <property type="entry name" value="GST_C_2"/>
    <property type="match status" value="1"/>
</dbReference>
<proteinExistence type="predicted"/>
<dbReference type="PROSITE" id="PS50404">
    <property type="entry name" value="GST_NTER"/>
    <property type="match status" value="1"/>
</dbReference>
<dbReference type="InterPro" id="IPR004045">
    <property type="entry name" value="Glutathione_S-Trfase_N"/>
</dbReference>
<evidence type="ECO:0000256" key="1">
    <source>
        <dbReference type="ARBA" id="ARBA00011738"/>
    </source>
</evidence>
<dbReference type="InterPro" id="IPR036282">
    <property type="entry name" value="Glutathione-S-Trfase_C_sf"/>
</dbReference>
<dbReference type="PANTHER" id="PTHR43969">
    <property type="entry name" value="GLUTATHIONE S TRANSFERASE D10, ISOFORM A-RELATED"/>
    <property type="match status" value="1"/>
</dbReference>
<dbReference type="InterPro" id="IPR040079">
    <property type="entry name" value="Glutathione_S-Trfase"/>
</dbReference>
<dbReference type="CDD" id="cd03056">
    <property type="entry name" value="GST_N_4"/>
    <property type="match status" value="1"/>
</dbReference>
<keyword evidence="4" id="KW-0808">Transferase</keyword>
<dbReference type="Pfam" id="PF13409">
    <property type="entry name" value="GST_N_2"/>
    <property type="match status" value="1"/>
</dbReference>
<evidence type="ECO:0000313" key="4">
    <source>
        <dbReference type="EMBL" id="BCJ89807.1"/>
    </source>
</evidence>
<evidence type="ECO:0000259" key="2">
    <source>
        <dbReference type="PROSITE" id="PS50404"/>
    </source>
</evidence>
<gene>
    <name evidence="4" type="ORF">IZ6_05420</name>
</gene>
<dbReference type="PROSITE" id="PS50405">
    <property type="entry name" value="GST_CTER"/>
    <property type="match status" value="1"/>
</dbReference>
<evidence type="ECO:0000313" key="5">
    <source>
        <dbReference type="Proteomes" id="UP000515317"/>
    </source>
</evidence>
<comment type="subunit">
    <text evidence="1">Homodimer.</text>
</comment>
<dbReference type="InterPro" id="IPR036249">
    <property type="entry name" value="Thioredoxin-like_sf"/>
</dbReference>
<keyword evidence="5" id="KW-1185">Reference proteome</keyword>
<dbReference type="PANTHER" id="PTHR43969:SF9">
    <property type="entry name" value="GLUTATHIONE S TRANSFERASE D10, ISOFORM A-RELATED"/>
    <property type="match status" value="1"/>
</dbReference>
<dbReference type="EMBL" id="AP023361">
    <property type="protein sequence ID" value="BCJ89807.1"/>
    <property type="molecule type" value="Genomic_DNA"/>
</dbReference>
<sequence length="196" mass="21731">MKILGDTNSGNCLKVLYTADHLGLPYEFVPVDIAKGESRTPAFLAKSLMGQVPVVEFDDGRCLAQSNAIIRYLASDSRLLPDDPFLEAKVDELLFWEQYSHEPYVAVCRFQMVYLGKSRDERDPMRVERAEKALDFMEARLGGDAFFVGGALSVADIALLAYTRLSSQGGFDLTSRPGVRKWIARCEEVLGLEAAA</sequence>